<comment type="caution">
    <text evidence="1">The sequence shown here is derived from an EMBL/GenBank/DDBJ whole genome shotgun (WGS) entry which is preliminary data.</text>
</comment>
<gene>
    <name evidence="1" type="ORF">L1987_08284</name>
</gene>
<accession>A0ACB9JLY5</accession>
<dbReference type="Proteomes" id="UP001056120">
    <property type="component" value="Linkage Group LG03"/>
</dbReference>
<organism evidence="1 2">
    <name type="scientific">Smallanthus sonchifolius</name>
    <dbReference type="NCBI Taxonomy" id="185202"/>
    <lineage>
        <taxon>Eukaryota</taxon>
        <taxon>Viridiplantae</taxon>
        <taxon>Streptophyta</taxon>
        <taxon>Embryophyta</taxon>
        <taxon>Tracheophyta</taxon>
        <taxon>Spermatophyta</taxon>
        <taxon>Magnoliopsida</taxon>
        <taxon>eudicotyledons</taxon>
        <taxon>Gunneridae</taxon>
        <taxon>Pentapetalae</taxon>
        <taxon>asterids</taxon>
        <taxon>campanulids</taxon>
        <taxon>Asterales</taxon>
        <taxon>Asteraceae</taxon>
        <taxon>Asteroideae</taxon>
        <taxon>Heliantheae alliance</taxon>
        <taxon>Millerieae</taxon>
        <taxon>Smallanthus</taxon>
    </lineage>
</organism>
<proteinExistence type="predicted"/>
<protein>
    <submittedName>
        <fullName evidence="1">Uncharacterized protein</fullName>
    </submittedName>
</protein>
<name>A0ACB9JLY5_9ASTR</name>
<reference evidence="1 2" key="2">
    <citation type="journal article" date="2022" name="Mol. Ecol. Resour.">
        <title>The genomes of chicory, endive, great burdock and yacon provide insights into Asteraceae paleo-polyploidization history and plant inulin production.</title>
        <authorList>
            <person name="Fan W."/>
            <person name="Wang S."/>
            <person name="Wang H."/>
            <person name="Wang A."/>
            <person name="Jiang F."/>
            <person name="Liu H."/>
            <person name="Zhao H."/>
            <person name="Xu D."/>
            <person name="Zhang Y."/>
        </authorList>
    </citation>
    <scope>NUCLEOTIDE SEQUENCE [LARGE SCALE GENOMIC DNA]</scope>
    <source>
        <strain evidence="2">cv. Yunnan</strain>
        <tissue evidence="1">Leaves</tissue>
    </source>
</reference>
<evidence type="ECO:0000313" key="2">
    <source>
        <dbReference type="Proteomes" id="UP001056120"/>
    </source>
</evidence>
<reference evidence="2" key="1">
    <citation type="journal article" date="2022" name="Mol. Ecol. Resour.">
        <title>The genomes of chicory, endive, great burdock and yacon provide insights into Asteraceae palaeo-polyploidization history and plant inulin production.</title>
        <authorList>
            <person name="Fan W."/>
            <person name="Wang S."/>
            <person name="Wang H."/>
            <person name="Wang A."/>
            <person name="Jiang F."/>
            <person name="Liu H."/>
            <person name="Zhao H."/>
            <person name="Xu D."/>
            <person name="Zhang Y."/>
        </authorList>
    </citation>
    <scope>NUCLEOTIDE SEQUENCE [LARGE SCALE GENOMIC DNA]</scope>
    <source>
        <strain evidence="2">cv. Yunnan</strain>
    </source>
</reference>
<dbReference type="EMBL" id="CM042020">
    <property type="protein sequence ID" value="KAI3820736.1"/>
    <property type="molecule type" value="Genomic_DNA"/>
</dbReference>
<evidence type="ECO:0000313" key="1">
    <source>
        <dbReference type="EMBL" id="KAI3820736.1"/>
    </source>
</evidence>
<sequence length="341" mass="38989">MGRHSCCVKQKLRKGLWSPEEDEKLLKYITRFGVGCWSSVPKHAGLQRCGKSCRLRWINYLRPDLKRGMFSQQEEDHILNLHQVLGNRWAQIAAQLPGRTDNEIKNFWNSCLKKKLMRQGIDPNTHKPITDKDYVKDEKIEFFKKKSEFFASSSSSMPMAAELEHAFHFNNGGLMLSSSMETGLIRDSFLSKSICDPLFLVEFQSGLDPIGYNSNLLAQFHQTSYETSLPNLASFDHQNTDFSDHSGSKLTTNSFMINEGRESSSTTNSSNMNTNLSAGFQPMTFEGEMFQFNGVNVKYEERNVGQWEHHMHGVQVNNASEFNIYPMGSLPGEYTHVYHQI</sequence>
<keyword evidence="2" id="KW-1185">Reference proteome</keyword>